<evidence type="ECO:0000313" key="1">
    <source>
        <dbReference type="EMBL" id="ADI55509.1"/>
    </source>
</evidence>
<proteinExistence type="predicted"/>
<dbReference type="KEGG" id="vg:9384484"/>
<keyword evidence="2" id="KW-1185">Reference proteome</keyword>
<organism evidence="1 2">
    <name type="scientific">Escherichia phage IME08</name>
    <dbReference type="NCBI Taxonomy" id="698728"/>
    <lineage>
        <taxon>Viruses</taxon>
        <taxon>Duplodnaviria</taxon>
        <taxon>Heunggongvirae</taxon>
        <taxon>Uroviricota</taxon>
        <taxon>Caudoviricetes</taxon>
        <taxon>Pantevenvirales</taxon>
        <taxon>Straboviridae</taxon>
        <taxon>Tevenvirinae</taxon>
        <taxon>Dhakavirus</taxon>
        <taxon>Dhakavirus ime08</taxon>
    </lineage>
</organism>
<name>D7RMJ3_9CAUD</name>
<dbReference type="RefSeq" id="YP_003734330.1">
    <property type="nucleotide sequence ID" value="NC_014260.1"/>
</dbReference>
<sequence length="214" mass="24528">MSLKEKTMNYTFDVKIKNKTIKCRAFTLREYKDLLQAKLEGRIESFINELISNCTDARDLNKQESELLVINLWAHSLAEVNIEREWVCSCGRSQVVPMTLTRATLGKEPDVIKDFGNFKIVFRYPKLFEDKNRAMMVAGCIDYILTSTGEKLFLSDLSDVELDDLYSVITEKDIKEVYDALVAPKPILAIPISCECGEHTVHVIEGLKEFFKVM</sequence>
<dbReference type="OrthoDB" id="13289at10239"/>
<dbReference type="GeneID" id="9384484"/>
<gene>
    <name evidence="1" type="primary">26</name>
</gene>
<reference evidence="1 2" key="2">
    <citation type="journal article" date="2011" name="Virol. J.">
        <title>Sequence characteristics of T4-like bacteriophage IME08 benome termini revealed by high throughput sequencing.</title>
        <authorList>
            <person name="Jiang X."/>
            <person name="Jiang H."/>
            <person name="Li C."/>
            <person name="Wang S."/>
            <person name="Mi Z."/>
            <person name="An X."/>
            <person name="Chen J."/>
            <person name="Tong Y."/>
        </authorList>
    </citation>
    <scope>NUCLEOTIDE SEQUENCE [LARGE SCALE GENOMIC DNA]</scope>
</reference>
<protein>
    <submittedName>
        <fullName evidence="1">Gp26 baseplate hub subunit</fullName>
    </submittedName>
</protein>
<dbReference type="Proteomes" id="UP000201129">
    <property type="component" value="Segment"/>
</dbReference>
<dbReference type="EMBL" id="HM071924">
    <property type="protein sequence ID" value="ADI55509.1"/>
    <property type="molecule type" value="Genomic_DNA"/>
</dbReference>
<dbReference type="Pfam" id="PF12322">
    <property type="entry name" value="T4_baseplate"/>
    <property type="match status" value="1"/>
</dbReference>
<accession>D7RMJ3</accession>
<evidence type="ECO:0000313" key="2">
    <source>
        <dbReference type="Proteomes" id="UP000201129"/>
    </source>
</evidence>
<dbReference type="InterPro" id="IPR024364">
    <property type="entry name" value="Baseplate_phage_T4-like"/>
</dbReference>
<reference evidence="1 2" key="1">
    <citation type="journal article" date="2011" name="Arch. Virol.">
        <title>The complete genome sequence of a novel T4-like bacteriophage, IME08.</title>
        <authorList>
            <person name="Jiang H."/>
            <person name="Jiang X."/>
            <person name="Wang S."/>
            <person name="Li C."/>
            <person name="Chen B."/>
            <person name="An X."/>
            <person name="Mi Z."/>
            <person name="Chen J."/>
            <person name="Tong Y."/>
        </authorList>
    </citation>
    <scope>NUCLEOTIDE SEQUENCE [LARGE SCALE GENOMIC DNA]</scope>
</reference>